<evidence type="ECO:0000256" key="1">
    <source>
        <dbReference type="SAM" id="MobiDB-lite"/>
    </source>
</evidence>
<dbReference type="OrthoDB" id="5409271at2759"/>
<organism evidence="2 3">
    <name type="scientific">Thelonectria olida</name>
    <dbReference type="NCBI Taxonomy" id="1576542"/>
    <lineage>
        <taxon>Eukaryota</taxon>
        <taxon>Fungi</taxon>
        <taxon>Dikarya</taxon>
        <taxon>Ascomycota</taxon>
        <taxon>Pezizomycotina</taxon>
        <taxon>Sordariomycetes</taxon>
        <taxon>Hypocreomycetidae</taxon>
        <taxon>Hypocreales</taxon>
        <taxon>Nectriaceae</taxon>
        <taxon>Thelonectria</taxon>
    </lineage>
</organism>
<comment type="caution">
    <text evidence="2">The sequence shown here is derived from an EMBL/GenBank/DDBJ whole genome shotgun (WGS) entry which is preliminary data.</text>
</comment>
<evidence type="ECO:0000313" key="2">
    <source>
        <dbReference type="EMBL" id="KAH6898448.1"/>
    </source>
</evidence>
<dbReference type="EMBL" id="JAGPYM010000002">
    <property type="protein sequence ID" value="KAH6898448.1"/>
    <property type="molecule type" value="Genomic_DNA"/>
</dbReference>
<evidence type="ECO:0000313" key="3">
    <source>
        <dbReference type="Proteomes" id="UP000777438"/>
    </source>
</evidence>
<feature type="region of interest" description="Disordered" evidence="1">
    <location>
        <begin position="171"/>
        <end position="202"/>
    </location>
</feature>
<name>A0A9P8WDZ2_9HYPO</name>
<dbReference type="Proteomes" id="UP000777438">
    <property type="component" value="Unassembled WGS sequence"/>
</dbReference>
<accession>A0A9P8WDZ2</accession>
<proteinExistence type="predicted"/>
<sequence>MTTPNTPSQSPQAAVPKDTNVRAASPPPAYTPRRTPNIAAMIAQGIPGYRIQHFFPQAEAQHATLESAADDEEEEDSASKSPISLRINSSINISSNNNIICIESTPSENANAIAQAVAKAILEGSSGRCGIPMIDENGVPRPLMIEVDAGMVIEGANNIVGSRAAVNEVLKHRNTPPLSLRRPREEHGDDQTQPAAKRRRSQ</sequence>
<feature type="region of interest" description="Disordered" evidence="1">
    <location>
        <begin position="1"/>
        <end position="36"/>
    </location>
</feature>
<protein>
    <submittedName>
        <fullName evidence="2">Uncharacterized protein</fullName>
    </submittedName>
</protein>
<dbReference type="AlphaFoldDB" id="A0A9P8WDZ2"/>
<gene>
    <name evidence="2" type="ORF">B0T10DRAFT_109308</name>
</gene>
<feature type="region of interest" description="Disordered" evidence="1">
    <location>
        <begin position="63"/>
        <end position="82"/>
    </location>
</feature>
<feature type="compositionally biased region" description="Polar residues" evidence="1">
    <location>
        <begin position="1"/>
        <end position="12"/>
    </location>
</feature>
<reference evidence="2 3" key="1">
    <citation type="journal article" date="2021" name="Nat. Commun.">
        <title>Genetic determinants of endophytism in the Arabidopsis root mycobiome.</title>
        <authorList>
            <person name="Mesny F."/>
            <person name="Miyauchi S."/>
            <person name="Thiergart T."/>
            <person name="Pickel B."/>
            <person name="Atanasova L."/>
            <person name="Karlsson M."/>
            <person name="Huettel B."/>
            <person name="Barry K.W."/>
            <person name="Haridas S."/>
            <person name="Chen C."/>
            <person name="Bauer D."/>
            <person name="Andreopoulos W."/>
            <person name="Pangilinan J."/>
            <person name="LaButti K."/>
            <person name="Riley R."/>
            <person name="Lipzen A."/>
            <person name="Clum A."/>
            <person name="Drula E."/>
            <person name="Henrissat B."/>
            <person name="Kohler A."/>
            <person name="Grigoriev I.V."/>
            <person name="Martin F.M."/>
            <person name="Hacquard S."/>
        </authorList>
    </citation>
    <scope>NUCLEOTIDE SEQUENCE [LARGE SCALE GENOMIC DNA]</scope>
    <source>
        <strain evidence="2 3">MPI-CAGE-CH-0241</strain>
    </source>
</reference>
<keyword evidence="3" id="KW-1185">Reference proteome</keyword>